<dbReference type="GO" id="GO:0019369">
    <property type="term" value="P:arachidonate metabolic process"/>
    <property type="evidence" value="ECO:0007669"/>
    <property type="project" value="TreeGrafter"/>
</dbReference>
<keyword evidence="6" id="KW-0597">Phosphoprotein</keyword>
<comment type="subunit">
    <text evidence="29">Interacts (via C-terminal) with CAMK2A; leading to the phosphorylation and inhibition of DAGLA enzymatic activity. Interacts (via PPXXF motif) with HOMER1 and HOMER2; this interaction is required for DAGLA membrane localization.</text>
</comment>
<feature type="region of interest" description="Disordered" evidence="33">
    <location>
        <begin position="1077"/>
        <end position="1097"/>
    </location>
</feature>
<evidence type="ECO:0000256" key="24">
    <source>
        <dbReference type="ARBA" id="ARBA00050486"/>
    </source>
</evidence>
<evidence type="ECO:0000256" key="20">
    <source>
        <dbReference type="ARBA" id="ARBA00024531"/>
    </source>
</evidence>
<feature type="region of interest" description="Disordered" evidence="33">
    <location>
        <begin position="1005"/>
        <end position="1026"/>
    </location>
</feature>
<evidence type="ECO:0000256" key="9">
    <source>
        <dbReference type="ARBA" id="ARBA00022753"/>
    </source>
</evidence>
<comment type="catalytic activity">
    <reaction evidence="26">
        <text>1-(9Z-octadecenoyl)-2-(5Z,8Z,11Z,14Z-eicosatetraenoyl)-sn-glycerol + H2O = 2-(5Z,8Z,11Z,14Z-eicosatetraenoyl)-glycerol + (9Z)-octadecenoate + H(+)</text>
        <dbReference type="Rhea" id="RHEA:38515"/>
        <dbReference type="ChEBI" id="CHEBI:15377"/>
        <dbReference type="ChEBI" id="CHEBI:15378"/>
        <dbReference type="ChEBI" id="CHEBI:30823"/>
        <dbReference type="ChEBI" id="CHEBI:52392"/>
        <dbReference type="ChEBI" id="CHEBI:75449"/>
    </reaction>
    <physiologicalReaction direction="left-to-right" evidence="26">
        <dbReference type="Rhea" id="RHEA:38516"/>
    </physiologicalReaction>
</comment>
<feature type="transmembrane region" description="Helical" evidence="34">
    <location>
        <begin position="18"/>
        <end position="43"/>
    </location>
</feature>
<dbReference type="Gene3D" id="3.40.50.1820">
    <property type="entry name" value="alpha/beta hydrolase"/>
    <property type="match status" value="1"/>
</dbReference>
<feature type="compositionally biased region" description="Polar residues" evidence="33">
    <location>
        <begin position="1212"/>
        <end position="1242"/>
    </location>
</feature>
<feature type="domain" description="Fungal lipase-type" evidence="35">
    <location>
        <begin position="398"/>
        <end position="533"/>
    </location>
</feature>
<evidence type="ECO:0000256" key="7">
    <source>
        <dbReference type="ARBA" id="ARBA00022692"/>
    </source>
</evidence>
<dbReference type="GO" id="GO:0046872">
    <property type="term" value="F:metal ion binding"/>
    <property type="evidence" value="ECO:0007669"/>
    <property type="project" value="UniProtKB-KW"/>
</dbReference>
<name>A0A182PKZ5_9DIPT</name>
<evidence type="ECO:0000256" key="3">
    <source>
        <dbReference type="ARBA" id="ARBA00004520"/>
    </source>
</evidence>
<dbReference type="InterPro" id="IPR029058">
    <property type="entry name" value="AB_hydrolase_fold"/>
</dbReference>
<comment type="catalytic activity">
    <reaction evidence="24">
        <text>1-(9Z-octadecenoyl)-2-octadecanoyl-sn-glycerol + H2O = 2-octadecanoylglycerol + (9Z)-octadecenoate + H(+)</text>
        <dbReference type="Rhea" id="RHEA:38519"/>
        <dbReference type="ChEBI" id="CHEBI:15377"/>
        <dbReference type="ChEBI" id="CHEBI:15378"/>
        <dbReference type="ChEBI" id="CHEBI:30823"/>
        <dbReference type="ChEBI" id="CHEBI:75448"/>
        <dbReference type="ChEBI" id="CHEBI:75456"/>
    </reaction>
    <physiologicalReaction direction="left-to-right" evidence="24">
        <dbReference type="Rhea" id="RHEA:38520"/>
    </physiologicalReaction>
</comment>
<reference evidence="36" key="2">
    <citation type="submission" date="2020-05" db="UniProtKB">
        <authorList>
            <consortium name="EnsemblMetazoa"/>
        </authorList>
    </citation>
    <scope>IDENTIFICATION</scope>
    <source>
        <strain evidence="36">Epiroticus2</strain>
    </source>
</reference>
<evidence type="ECO:0000256" key="12">
    <source>
        <dbReference type="ARBA" id="ARBA00022963"/>
    </source>
</evidence>
<evidence type="ECO:0000256" key="18">
    <source>
        <dbReference type="ARBA" id="ARBA00023257"/>
    </source>
</evidence>
<comment type="cofactor">
    <cofactor evidence="1">
        <name>Ca(2+)</name>
        <dbReference type="ChEBI" id="CHEBI:29108"/>
    </cofactor>
</comment>
<comment type="catalytic activity">
    <reaction evidence="27">
        <text>1-octadecanoyl-2-(5Z,8Z,11Z,14Z-eicosatetraenoyl)-sn-glycerol + H2O = 2-(5Z,8Z,11Z,14Z-eicosatetraenoyl)-glycerol + octadecanoate + H(+)</text>
        <dbReference type="Rhea" id="RHEA:38507"/>
        <dbReference type="ChEBI" id="CHEBI:15377"/>
        <dbReference type="ChEBI" id="CHEBI:15378"/>
        <dbReference type="ChEBI" id="CHEBI:25629"/>
        <dbReference type="ChEBI" id="CHEBI:52392"/>
        <dbReference type="ChEBI" id="CHEBI:75728"/>
    </reaction>
    <physiologicalReaction direction="left-to-right" evidence="27">
        <dbReference type="Rhea" id="RHEA:38508"/>
    </physiologicalReaction>
</comment>
<sequence length="1242" mass="136775">MPGIVVFQRRWSVGSDDLVVPGLFLLVIHFIWLVVLMVMTLTFHFDRTEHCILQLWYFQIGYMILLAVCMTLELAICVVSMRGSILDTEPRASMQYLLYARVLLMLVDLGLLTVGIIWLRDNYATCPAEEPKEVVLAAIACNLFVILSMITTVWCTFDPAGRSWVKMKKYQRSMRESESRFNYKRSGSRSRNWRQRKVIRAYQDSWDHRCRLLFCCMGNSDRSRNSFTDIARLLSDFFRDLDVVPSDVVAGLVLLRKFQKLEREVIVRQQKNGTHKFLSGVPITASTQFLALNDPVDYDHFQSVIRYMYFAQGAYGWPMYLMSHSSTGVCQLASELRYCFCRRMQVDVVDDNCCFCNYAALKKMLELGEVEVIYATYHVDIAETPFFVAIDYNYSKIVISIRGTLSMKDVLTDLNAEGEPLPLNPPREDWLGHKGMVQAAIYIKQKLEEENLIQRALKHNPARGTQGFGLILVGHSLGAGTAAILAILMKQEYEVLHCYSYSPPGGLLSMPAVEYSKSFITSVVVGKDVVPRIGLYQMEALRADLINAIQRSIDPKWKTIACSVICCCCGPEPTSVMMMSTKDSNVQRYKQERNSARQSTVHPNDNSIALTLHHPLYPPGRIIHIVRHHPAQEEQMLKKRDPVYQAIWADNKDFDEVLISPVMIQDHMPDTVLAALEKVVASIGPQKPNRQFTNPPPPPHPPLIVPDVGEGPMAIGEQSTLHRGDTQQQQHLYADLSKASSTAGSVVLGQRSAQSSLVDDSGIPQSISGPSEVTTVILAEVQSAALPPPPLAAASFRGGGSATVKTLNFIASANPTRNDMYLMFHPSTSSGHRGDNLSLGITRRNSYEVQKIDLIHDDWFGMAPLASPESLSELSSISSRASMSLADKGFDGGGTIGCAGGAAGGGKEARQHRTTDLLTAESQLHTPKVLRRTPKVTGNLSTCAEDARTVYQYKRMGKIFVLNQPSSDSSTTLDSYDNEQAASALEENGLLATINERDIVPLTTDAAAGTTNGNRDTTGRSPVDDLNGNSAVARCTSSCPACPCRTATGGKCCSKFNHRECYNYKYTSFNVFKFSRATSSATPPPPETAAGNEDNNNVYQTPTPQPVPLTKAGLLESHFPVLESAPGTISPPTSTARSVKPLVPIRLAGAQSTVSTLEIRNETFPLLVNLAEHSSPNGGFGRRKNTVHPTDRTLIAVDGFHPPDGTEGVDSQGLSISSYSLTGGSKQQQHHTQQANKGESNV</sequence>
<dbReference type="Pfam" id="PF01764">
    <property type="entry name" value="Lipase_3"/>
    <property type="match status" value="1"/>
</dbReference>
<dbReference type="GO" id="GO:0031901">
    <property type="term" value="C:early endosome membrane"/>
    <property type="evidence" value="ECO:0007669"/>
    <property type="project" value="UniProtKB-SubCell"/>
</dbReference>
<evidence type="ECO:0000256" key="29">
    <source>
        <dbReference type="ARBA" id="ARBA00063298"/>
    </source>
</evidence>
<evidence type="ECO:0000256" key="14">
    <source>
        <dbReference type="ARBA" id="ARBA00023018"/>
    </source>
</evidence>
<evidence type="ECO:0000256" key="32">
    <source>
        <dbReference type="ARBA" id="ARBA00082132"/>
    </source>
</evidence>
<feature type="transmembrane region" description="Helical" evidence="34">
    <location>
        <begin position="55"/>
        <end position="78"/>
    </location>
</feature>
<dbReference type="EC" id="3.1.1.116" evidence="21"/>
<evidence type="ECO:0000256" key="4">
    <source>
        <dbReference type="ARBA" id="ARBA00010701"/>
    </source>
</evidence>
<feature type="transmembrane region" description="Helical" evidence="34">
    <location>
        <begin position="98"/>
        <end position="119"/>
    </location>
</feature>
<dbReference type="Proteomes" id="UP000075885">
    <property type="component" value="Unassembled WGS sequence"/>
</dbReference>
<evidence type="ECO:0000256" key="30">
    <source>
        <dbReference type="ARBA" id="ARBA00071957"/>
    </source>
</evidence>
<keyword evidence="18" id="KW-0628">Postsynaptic cell membrane</keyword>
<organism evidence="36 37">
    <name type="scientific">Anopheles epiroticus</name>
    <dbReference type="NCBI Taxonomy" id="199890"/>
    <lineage>
        <taxon>Eukaryota</taxon>
        <taxon>Metazoa</taxon>
        <taxon>Ecdysozoa</taxon>
        <taxon>Arthropoda</taxon>
        <taxon>Hexapoda</taxon>
        <taxon>Insecta</taxon>
        <taxon>Pterygota</taxon>
        <taxon>Neoptera</taxon>
        <taxon>Endopterygota</taxon>
        <taxon>Diptera</taxon>
        <taxon>Nematocera</taxon>
        <taxon>Culicoidea</taxon>
        <taxon>Culicidae</taxon>
        <taxon>Anophelinae</taxon>
        <taxon>Anopheles</taxon>
    </lineage>
</organism>
<dbReference type="GO" id="GO:0046340">
    <property type="term" value="P:diacylglycerol catabolic process"/>
    <property type="evidence" value="ECO:0007669"/>
    <property type="project" value="TreeGrafter"/>
</dbReference>
<feature type="transmembrane region" description="Helical" evidence="34">
    <location>
        <begin position="134"/>
        <end position="157"/>
    </location>
</feature>
<evidence type="ECO:0000256" key="28">
    <source>
        <dbReference type="ARBA" id="ARBA00052463"/>
    </source>
</evidence>
<keyword evidence="10" id="KW-0378">Hydrolase</keyword>
<feature type="transmembrane region" description="Helical" evidence="34">
    <location>
        <begin position="468"/>
        <end position="489"/>
    </location>
</feature>
<dbReference type="GO" id="GO:0032591">
    <property type="term" value="C:dendritic spine membrane"/>
    <property type="evidence" value="ECO:0007669"/>
    <property type="project" value="UniProtKB-SubCell"/>
</dbReference>
<protein>
    <recommendedName>
        <fullName evidence="30">Diacylglycerol lipase-alpha</fullName>
        <ecNumber evidence="21">3.1.1.116</ecNumber>
    </recommendedName>
    <alternativeName>
        <fullName evidence="32">Neural stem cell-derived dendrite regulator</fullName>
    </alternativeName>
    <alternativeName>
        <fullName evidence="31">Sn1-specific diacylglycerol lipase alpha</fullName>
    </alternativeName>
</protein>
<dbReference type="GO" id="GO:0047372">
    <property type="term" value="F:monoacylglycerol lipase activity"/>
    <property type="evidence" value="ECO:0007669"/>
    <property type="project" value="UniProtKB-ARBA"/>
</dbReference>
<evidence type="ECO:0000313" key="37">
    <source>
        <dbReference type="Proteomes" id="UP000075885"/>
    </source>
</evidence>
<evidence type="ECO:0000256" key="21">
    <source>
        <dbReference type="ARBA" id="ARBA00026104"/>
    </source>
</evidence>
<dbReference type="FunFam" id="3.40.50.1820:FF:000015">
    <property type="entry name" value="Sn1-specific diacylglycerol lipase alpha"/>
    <property type="match status" value="1"/>
</dbReference>
<evidence type="ECO:0000256" key="23">
    <source>
        <dbReference type="ARBA" id="ARBA00048382"/>
    </source>
</evidence>
<comment type="similarity">
    <text evidence="4">Belongs to the AB hydrolase superfamily. Lipase family.</text>
</comment>
<reference evidence="37" key="1">
    <citation type="submission" date="2013-03" db="EMBL/GenBank/DDBJ databases">
        <title>The Genome Sequence of Anopheles epiroticus epiroticus2.</title>
        <authorList>
            <consortium name="The Broad Institute Genomics Platform"/>
            <person name="Neafsey D.E."/>
            <person name="Howell P."/>
            <person name="Walker B."/>
            <person name="Young S.K."/>
            <person name="Zeng Q."/>
            <person name="Gargeya S."/>
            <person name="Fitzgerald M."/>
            <person name="Haas B."/>
            <person name="Abouelleil A."/>
            <person name="Allen A.W."/>
            <person name="Alvarado L."/>
            <person name="Arachchi H.M."/>
            <person name="Berlin A.M."/>
            <person name="Chapman S.B."/>
            <person name="Gainer-Dewar J."/>
            <person name="Goldberg J."/>
            <person name="Griggs A."/>
            <person name="Gujja S."/>
            <person name="Hansen M."/>
            <person name="Howarth C."/>
            <person name="Imamovic A."/>
            <person name="Ireland A."/>
            <person name="Larimer J."/>
            <person name="McCowan C."/>
            <person name="Murphy C."/>
            <person name="Pearson M."/>
            <person name="Poon T.W."/>
            <person name="Priest M."/>
            <person name="Roberts A."/>
            <person name="Saif S."/>
            <person name="Shea T."/>
            <person name="Sisk P."/>
            <person name="Sykes S."/>
            <person name="Wortman J."/>
            <person name="Nusbaum C."/>
            <person name="Birren B."/>
        </authorList>
    </citation>
    <scope>NUCLEOTIDE SEQUENCE [LARGE SCALE GENOMIC DNA]</scope>
    <source>
        <strain evidence="37">Epiroticus2</strain>
    </source>
</reference>
<dbReference type="InterPro" id="IPR052214">
    <property type="entry name" value="DAG_Lipase-Related"/>
</dbReference>
<comment type="catalytic activity">
    <reaction evidence="23">
        <text>1,2-di-(9Z-octadecenoyl)-sn-glycerol + H2O = 2-(9Z-octadecenoyl)-glycerol + (9Z)-octadecenoate + H(+)</text>
        <dbReference type="Rhea" id="RHEA:38511"/>
        <dbReference type="ChEBI" id="CHEBI:15377"/>
        <dbReference type="ChEBI" id="CHEBI:15378"/>
        <dbReference type="ChEBI" id="CHEBI:30823"/>
        <dbReference type="ChEBI" id="CHEBI:52333"/>
        <dbReference type="ChEBI" id="CHEBI:73990"/>
    </reaction>
    <physiologicalReaction direction="left-to-right" evidence="23">
        <dbReference type="Rhea" id="RHEA:38512"/>
    </physiologicalReaction>
</comment>
<keyword evidence="15" id="KW-0443">Lipid metabolism</keyword>
<keyword evidence="17" id="KW-0325">Glycoprotein</keyword>
<evidence type="ECO:0000256" key="27">
    <source>
        <dbReference type="ARBA" id="ARBA00052106"/>
    </source>
</evidence>
<dbReference type="AlphaFoldDB" id="A0A182PKZ5"/>
<evidence type="ECO:0000256" key="22">
    <source>
        <dbReference type="ARBA" id="ARBA00037872"/>
    </source>
</evidence>
<comment type="subcellular location">
    <subcellularLocation>
        <location evidence="2">Cell projection</location>
        <location evidence="2">Dendritic spine membrane</location>
        <topology evidence="2">Multi-pass membrane protein</topology>
    </subcellularLocation>
    <subcellularLocation>
        <location evidence="3">Early endosome membrane</location>
        <topology evidence="3">Multi-pass membrane protein</topology>
    </subcellularLocation>
    <subcellularLocation>
        <location evidence="22">Postsynaptic density membrane</location>
        <topology evidence="22">Multi-pass membrane protein</topology>
    </subcellularLocation>
</comment>
<accession>A0A182PKZ5</accession>
<dbReference type="CDD" id="cd00519">
    <property type="entry name" value="Lipase_3"/>
    <property type="match status" value="1"/>
</dbReference>
<evidence type="ECO:0000256" key="26">
    <source>
        <dbReference type="ARBA" id="ARBA00050861"/>
    </source>
</evidence>
<dbReference type="SUPFAM" id="SSF53474">
    <property type="entry name" value="alpha/beta-Hydrolases"/>
    <property type="match status" value="1"/>
</dbReference>
<evidence type="ECO:0000313" key="36">
    <source>
        <dbReference type="EnsemblMetazoa" id="AEPI007612-PA"/>
    </source>
</evidence>
<evidence type="ECO:0000256" key="2">
    <source>
        <dbReference type="ARBA" id="ARBA00004332"/>
    </source>
</evidence>
<keyword evidence="7 34" id="KW-0812">Transmembrane</keyword>
<evidence type="ECO:0000256" key="34">
    <source>
        <dbReference type="SAM" id="Phobius"/>
    </source>
</evidence>
<evidence type="ECO:0000256" key="1">
    <source>
        <dbReference type="ARBA" id="ARBA00001913"/>
    </source>
</evidence>
<feature type="compositionally biased region" description="Low complexity" evidence="33">
    <location>
        <begin position="1005"/>
        <end position="1020"/>
    </location>
</feature>
<evidence type="ECO:0000256" key="10">
    <source>
        <dbReference type="ARBA" id="ARBA00022801"/>
    </source>
</evidence>
<dbReference type="GO" id="GO:0098921">
    <property type="term" value="P:retrograde trans-synaptic signaling by endocannabinoid"/>
    <property type="evidence" value="ECO:0007669"/>
    <property type="project" value="UniProtKB-ARBA"/>
</dbReference>
<evidence type="ECO:0000259" key="35">
    <source>
        <dbReference type="Pfam" id="PF01764"/>
    </source>
</evidence>
<keyword evidence="12" id="KW-0442">Lipid degradation</keyword>
<dbReference type="InterPro" id="IPR002921">
    <property type="entry name" value="Fungal_lipase-type"/>
</dbReference>
<feature type="region of interest" description="Disordered" evidence="33">
    <location>
        <begin position="1199"/>
        <end position="1242"/>
    </location>
</feature>
<evidence type="ECO:0000256" key="8">
    <source>
        <dbReference type="ARBA" id="ARBA00022723"/>
    </source>
</evidence>
<keyword evidence="19" id="KW-0966">Cell projection</keyword>
<dbReference type="GO" id="GO:0098839">
    <property type="term" value="C:postsynaptic density membrane"/>
    <property type="evidence" value="ECO:0007669"/>
    <property type="project" value="UniProtKB-SubCell"/>
</dbReference>
<evidence type="ECO:0000256" key="19">
    <source>
        <dbReference type="ARBA" id="ARBA00023273"/>
    </source>
</evidence>
<keyword evidence="13 34" id="KW-1133">Transmembrane helix</keyword>
<evidence type="ECO:0000256" key="13">
    <source>
        <dbReference type="ARBA" id="ARBA00022989"/>
    </source>
</evidence>
<keyword evidence="8" id="KW-0479">Metal-binding</keyword>
<comment type="catalytic activity">
    <reaction evidence="25">
        <text>1-(9Z-octadecenoyl)-2-(9Z,12Z-octadecadienoyl)-sn-glycerol + H2O = 2-(9Z,12Z-octadecadienoyl)-glycerol + (9Z)-octadecenoate + H(+)</text>
        <dbReference type="Rhea" id="RHEA:38523"/>
        <dbReference type="ChEBI" id="CHEBI:15377"/>
        <dbReference type="ChEBI" id="CHEBI:15378"/>
        <dbReference type="ChEBI" id="CHEBI:30823"/>
        <dbReference type="ChEBI" id="CHEBI:75450"/>
        <dbReference type="ChEBI" id="CHEBI:75457"/>
    </reaction>
    <physiologicalReaction direction="left-to-right" evidence="25">
        <dbReference type="Rhea" id="RHEA:38524"/>
    </physiologicalReaction>
</comment>
<keyword evidence="9" id="KW-0967">Endosome</keyword>
<evidence type="ECO:0000256" key="31">
    <source>
        <dbReference type="ARBA" id="ARBA00081678"/>
    </source>
</evidence>
<dbReference type="GO" id="GO:0004465">
    <property type="term" value="F:lipoprotein lipase activity"/>
    <property type="evidence" value="ECO:0007669"/>
    <property type="project" value="TreeGrafter"/>
</dbReference>
<evidence type="ECO:0000256" key="16">
    <source>
        <dbReference type="ARBA" id="ARBA00023136"/>
    </source>
</evidence>
<dbReference type="PANTHER" id="PTHR45792">
    <property type="entry name" value="DIACYLGLYCEROL LIPASE HOMOLOG-RELATED"/>
    <property type="match status" value="1"/>
</dbReference>
<evidence type="ECO:0000256" key="33">
    <source>
        <dbReference type="SAM" id="MobiDB-lite"/>
    </source>
</evidence>
<comment type="catalytic activity">
    <reaction evidence="20">
        <text>a 1,2-diacyl-sn-glycerol + H2O = a 2-acylglycerol + a fatty acid + H(+)</text>
        <dbReference type="Rhea" id="RHEA:33275"/>
        <dbReference type="ChEBI" id="CHEBI:15377"/>
        <dbReference type="ChEBI" id="CHEBI:15378"/>
        <dbReference type="ChEBI" id="CHEBI:17389"/>
        <dbReference type="ChEBI" id="CHEBI:17815"/>
        <dbReference type="ChEBI" id="CHEBI:28868"/>
        <dbReference type="EC" id="3.1.1.116"/>
    </reaction>
    <physiologicalReaction direction="left-to-right" evidence="20">
        <dbReference type="Rhea" id="RHEA:33276"/>
    </physiologicalReaction>
</comment>
<dbReference type="VEuPathDB" id="VectorBase:AEPI007612"/>
<evidence type="ECO:0000256" key="5">
    <source>
        <dbReference type="ARBA" id="ARBA00022475"/>
    </source>
</evidence>
<dbReference type="EnsemblMetazoa" id="AEPI007612-RA">
    <property type="protein sequence ID" value="AEPI007612-PA"/>
    <property type="gene ID" value="AEPI007612"/>
</dbReference>
<evidence type="ECO:0000256" key="11">
    <source>
        <dbReference type="ARBA" id="ARBA00022837"/>
    </source>
</evidence>
<keyword evidence="14" id="KW-0770">Synapse</keyword>
<dbReference type="PANTHER" id="PTHR45792:SF8">
    <property type="entry name" value="DIACYLGLYCEROL LIPASE-ALPHA"/>
    <property type="match status" value="1"/>
</dbReference>
<keyword evidence="11" id="KW-0106">Calcium</keyword>
<evidence type="ECO:0000256" key="15">
    <source>
        <dbReference type="ARBA" id="ARBA00023098"/>
    </source>
</evidence>
<keyword evidence="37" id="KW-1185">Reference proteome</keyword>
<proteinExistence type="inferred from homology"/>
<comment type="catalytic activity">
    <reaction evidence="28">
        <text>1-(9Z-octadecenoyl)-2-O-(5Z,8Z,11Z,14Z-eicosatetraenyl)-sn-glycerol + H2O = 2-O-(5Z,8Z,11Z,14Z)-eicosatetraenylglycerol + (9Z)-octadecenoate + H(+)</text>
        <dbReference type="Rhea" id="RHEA:38527"/>
        <dbReference type="ChEBI" id="CHEBI:15377"/>
        <dbReference type="ChEBI" id="CHEBI:15378"/>
        <dbReference type="ChEBI" id="CHEBI:30823"/>
        <dbReference type="ChEBI" id="CHEBI:75913"/>
        <dbReference type="ChEBI" id="CHEBI:75914"/>
    </reaction>
    <physiologicalReaction direction="left-to-right" evidence="28">
        <dbReference type="Rhea" id="RHEA:38528"/>
    </physiologicalReaction>
</comment>
<evidence type="ECO:0000256" key="6">
    <source>
        <dbReference type="ARBA" id="ARBA00022553"/>
    </source>
</evidence>
<evidence type="ECO:0000256" key="17">
    <source>
        <dbReference type="ARBA" id="ARBA00023180"/>
    </source>
</evidence>
<keyword evidence="16 34" id="KW-0472">Membrane</keyword>
<keyword evidence="5" id="KW-1003">Cell membrane</keyword>
<evidence type="ECO:0000256" key="25">
    <source>
        <dbReference type="ARBA" id="ARBA00050709"/>
    </source>
</evidence>